<evidence type="ECO:0000313" key="2">
    <source>
        <dbReference type="EMBL" id="KIC05330.1"/>
    </source>
</evidence>
<evidence type="ECO:0000259" key="1">
    <source>
        <dbReference type="Pfam" id="PF04389"/>
    </source>
</evidence>
<name>A0A837DYC4_9LACO</name>
<dbReference type="InterPro" id="IPR012166">
    <property type="entry name" value="Uncharacterised_RocB"/>
</dbReference>
<dbReference type="AlphaFoldDB" id="A0A837DYC4"/>
<dbReference type="Gene3D" id="3.40.630.10">
    <property type="entry name" value="Zn peptidases"/>
    <property type="match status" value="1"/>
</dbReference>
<accession>A0A837DYC4</accession>
<dbReference type="PIRSF" id="PIRSF010386">
    <property type="entry name" value="RocB"/>
    <property type="match status" value="1"/>
</dbReference>
<dbReference type="Proteomes" id="UP000031011">
    <property type="component" value="Unassembled WGS sequence"/>
</dbReference>
<dbReference type="EMBL" id="AWYA01000034">
    <property type="protein sequence ID" value="KIC05330.1"/>
    <property type="molecule type" value="Genomic_DNA"/>
</dbReference>
<proteinExistence type="predicted"/>
<dbReference type="PANTHER" id="PTHR43808:SF27">
    <property type="entry name" value="PROTEIN ROCB"/>
    <property type="match status" value="1"/>
</dbReference>
<comment type="caution">
    <text evidence="2">The sequence shown here is derived from an EMBL/GenBank/DDBJ whole genome shotgun (WGS) entry which is preliminary data.</text>
</comment>
<dbReference type="Pfam" id="PF04389">
    <property type="entry name" value="Peptidase_M28"/>
    <property type="match status" value="1"/>
</dbReference>
<dbReference type="SUPFAM" id="SSF53187">
    <property type="entry name" value="Zn-dependent exopeptidases"/>
    <property type="match status" value="1"/>
</dbReference>
<dbReference type="InterPro" id="IPR007484">
    <property type="entry name" value="Peptidase_M28"/>
</dbReference>
<dbReference type="PANTHER" id="PTHR43808">
    <property type="entry name" value="ACETYLORNITHINE DEACETYLASE"/>
    <property type="match status" value="1"/>
</dbReference>
<feature type="domain" description="Peptidase M28" evidence="1">
    <location>
        <begin position="77"/>
        <end position="220"/>
    </location>
</feature>
<evidence type="ECO:0000313" key="3">
    <source>
        <dbReference type="Proteomes" id="UP000031011"/>
    </source>
</evidence>
<dbReference type="InterPro" id="IPR050072">
    <property type="entry name" value="Peptidase_M20A"/>
</dbReference>
<sequence>MIRQERKLMFMSEFDEAKYIEKTAIELVETKSVNGTSGEVDEAEKIVEILRRIPYFQKHRDAVWTKELPNDPLGRKNVFAFLKKKGTQKTVLYHSHFDTVGTKDFGPLESDATHPDVLAERFKSFEEDEDVRNDAESGDWVFGRGALDMKSGDAVNIANIRYFAEHQDELEGNLLFMGNCVEENDHLGIIAALDELERLKDEEGLEYTVAINTDFISPKYPGDGQKYIYYGAAGKILTCVYVRGIETHVGNTYDGLNSTVIASRLNCLLDNNPDLVEKFPGEEILPSTCLMIRDQKDFYNVQTPKTTRMYFNTFTYQKPACELLDSFEKEIKAECLKMTDLAKRRRSAYLSGLGFPKDEDDRAIDVYTFAEYAEMMKKRMDFEAECKRFAEQRSEFDKRTAGFELLDHLEELSGDGRAKIVLFIAPPFCPHNAISEDSKAYRALKETFFEPEYVLKKYFPYLSDSSYIAVDETTAELERMKDDFPLEDFLYPLPYETMRKLSIPAVDLGVFGKGAHTFKERVYKPYSYGILPEKIRTYTKLMWK</sequence>
<reference evidence="2 3" key="1">
    <citation type="journal article" date="2015" name="BMC Microbiol.">
        <title>Lactobacillus ruminis strains cluster according to their mammalian gut source.</title>
        <authorList>
            <person name="O' Donnell M.M."/>
            <person name="Harris H.M."/>
            <person name="Lynch D.B."/>
            <person name="Ross R.P."/>
            <person name="O'Toole P.W."/>
        </authorList>
    </citation>
    <scope>NUCLEOTIDE SEQUENCE [LARGE SCALE GENOMIC DNA]</scope>
    <source>
        <strain evidence="2 3">DPC 6832</strain>
    </source>
</reference>
<protein>
    <submittedName>
        <fullName evidence="2">Putative peptide-deacylase</fullName>
    </submittedName>
</protein>
<gene>
    <name evidence="2" type="ORF">LRN_1509</name>
</gene>
<organism evidence="2 3">
    <name type="scientific">Ligilactobacillus ruminis DPC 6832</name>
    <dbReference type="NCBI Taxonomy" id="1402208"/>
    <lineage>
        <taxon>Bacteria</taxon>
        <taxon>Bacillati</taxon>
        <taxon>Bacillota</taxon>
        <taxon>Bacilli</taxon>
        <taxon>Lactobacillales</taxon>
        <taxon>Lactobacillaceae</taxon>
        <taxon>Ligilactobacillus</taxon>
    </lineage>
</organism>